<dbReference type="STRING" id="1209926.A0A1G4B3G1"/>
<dbReference type="InterPro" id="IPR024079">
    <property type="entry name" value="MetalloPept_cat_dom_sf"/>
</dbReference>
<dbReference type="SUPFAM" id="SSF55486">
    <property type="entry name" value="Metalloproteases ('zincins'), catalytic domain"/>
    <property type="match status" value="1"/>
</dbReference>
<proteinExistence type="predicted"/>
<comment type="caution">
    <text evidence="1">The sequence shown here is derived from an EMBL/GenBank/DDBJ whole genome shotgun (WGS) entry which is preliminary data.</text>
</comment>
<dbReference type="GeneID" id="34561992"/>
<dbReference type="RefSeq" id="XP_022473016.1">
    <property type="nucleotide sequence ID" value="XM_022620482.1"/>
</dbReference>
<evidence type="ECO:0000313" key="1">
    <source>
        <dbReference type="EMBL" id="OHE95855.1"/>
    </source>
</evidence>
<evidence type="ECO:0008006" key="3">
    <source>
        <dbReference type="Google" id="ProtNLM"/>
    </source>
</evidence>
<organism evidence="1 2">
    <name type="scientific">Colletotrichum orchidophilum</name>
    <dbReference type="NCBI Taxonomy" id="1209926"/>
    <lineage>
        <taxon>Eukaryota</taxon>
        <taxon>Fungi</taxon>
        <taxon>Dikarya</taxon>
        <taxon>Ascomycota</taxon>
        <taxon>Pezizomycotina</taxon>
        <taxon>Sordariomycetes</taxon>
        <taxon>Hypocreomycetidae</taxon>
        <taxon>Glomerellales</taxon>
        <taxon>Glomerellaceae</taxon>
        <taxon>Colletotrichum</taxon>
    </lineage>
</organism>
<dbReference type="EMBL" id="MJBS01000077">
    <property type="protein sequence ID" value="OHE95855.1"/>
    <property type="molecule type" value="Genomic_DNA"/>
</dbReference>
<gene>
    <name evidence="1" type="ORF">CORC01_08852</name>
</gene>
<dbReference type="Proteomes" id="UP000176998">
    <property type="component" value="Unassembled WGS sequence"/>
</dbReference>
<reference evidence="1 2" key="1">
    <citation type="submission" date="2016-09" db="EMBL/GenBank/DDBJ databases">
        <authorList>
            <person name="Capua I."/>
            <person name="De Benedictis P."/>
            <person name="Joannis T."/>
            <person name="Lombin L.H."/>
            <person name="Cattoli G."/>
        </authorList>
    </citation>
    <scope>NUCLEOTIDE SEQUENCE [LARGE SCALE GENOMIC DNA]</scope>
    <source>
        <strain evidence="1 2">IMI 309357</strain>
    </source>
</reference>
<dbReference type="GO" id="GO:0008237">
    <property type="term" value="F:metallopeptidase activity"/>
    <property type="evidence" value="ECO:0007669"/>
    <property type="project" value="InterPro"/>
</dbReference>
<dbReference type="AlphaFoldDB" id="A0A1G4B3G1"/>
<keyword evidence="2" id="KW-1185">Reference proteome</keyword>
<sequence length="202" mass="22780">MAYLKWFGKENANATMRTAIKNNNYDSVADVKSPWEDNRIPDANMAALNPTGLTFVCIPRDFSLCEPGAVAIAFQIGAISDNTGPLITLCPRFFKSVKWQTMVDDWRTSGWKKSGQVLLTSGFNLLHEIQHISGIVGNERRCTDVKNYAPAPKDVSKFCYHPDCCERIEDSDKIQNAQNMAYFALDVTVNRSWDVSKRYTPE</sequence>
<dbReference type="Gene3D" id="3.40.390.10">
    <property type="entry name" value="Collagenase (Catalytic Domain)"/>
    <property type="match status" value="1"/>
</dbReference>
<accession>A0A1G4B3G1</accession>
<dbReference type="OrthoDB" id="4811013at2759"/>
<evidence type="ECO:0000313" key="2">
    <source>
        <dbReference type="Proteomes" id="UP000176998"/>
    </source>
</evidence>
<name>A0A1G4B3G1_9PEZI</name>
<protein>
    <recommendedName>
        <fullName evidence="3">Lysine-specific metallo-endopeptidase domain-containing protein</fullName>
    </recommendedName>
</protein>